<evidence type="ECO:0000313" key="1">
    <source>
        <dbReference type="EMBL" id="CAE7597705.1"/>
    </source>
</evidence>
<dbReference type="OrthoDB" id="413073at2759"/>
<dbReference type="EMBL" id="CAJNJA010028254">
    <property type="protein sequence ID" value="CAE7597705.1"/>
    <property type="molecule type" value="Genomic_DNA"/>
</dbReference>
<dbReference type="Proteomes" id="UP000601435">
    <property type="component" value="Unassembled WGS sequence"/>
</dbReference>
<evidence type="ECO:0000313" key="2">
    <source>
        <dbReference type="Proteomes" id="UP000601435"/>
    </source>
</evidence>
<accession>A0A812V4I7</accession>
<dbReference type="AlphaFoldDB" id="A0A812V4I7"/>
<organism evidence="1 2">
    <name type="scientific">Symbiodinium necroappetens</name>
    <dbReference type="NCBI Taxonomy" id="1628268"/>
    <lineage>
        <taxon>Eukaryota</taxon>
        <taxon>Sar</taxon>
        <taxon>Alveolata</taxon>
        <taxon>Dinophyceae</taxon>
        <taxon>Suessiales</taxon>
        <taxon>Symbiodiniaceae</taxon>
        <taxon>Symbiodinium</taxon>
    </lineage>
</organism>
<name>A0A812V4I7_9DINO</name>
<proteinExistence type="predicted"/>
<reference evidence="1" key="1">
    <citation type="submission" date="2021-02" db="EMBL/GenBank/DDBJ databases">
        <authorList>
            <person name="Dougan E. K."/>
            <person name="Rhodes N."/>
            <person name="Thang M."/>
            <person name="Chan C."/>
        </authorList>
    </citation>
    <scope>NUCLEOTIDE SEQUENCE</scope>
</reference>
<comment type="caution">
    <text evidence="1">The sequence shown here is derived from an EMBL/GenBank/DDBJ whole genome shotgun (WGS) entry which is preliminary data.</text>
</comment>
<protein>
    <submittedName>
        <fullName evidence="1">Uncharacterized protein</fullName>
    </submittedName>
</protein>
<gene>
    <name evidence="1" type="ORF">SNEC2469_LOCUS17156</name>
</gene>
<sequence length="736" mass="82079">MQTLPPESLVLVFYSGHGFCPEGQGNTFIVLEDAEGRSECFSLEHQLAREVASPERRRHYLTVCCICIGPLFDWKHCIFSEEGSKRPPERPRIDWCDTDLFLLFYACPLHAALLDCQLVRTAVAHVLGSCLDSFQSFLLMLKDEIRHMSLGYVEPDFFNGDSLNARSISMQRSSSPSYLQPIMTASVFDKLIQAPLLRRHLSILVRNELSEGVEYPAIRQSLVDTAAKLQNSAEASMENQLQALQQSRLVDVARVFESTTRTYHSPSYTAHRALETVSCESLDCIIAAVKEELATEDLLQVSSSVSNLLYHMRVMMDVAPLRREILAEDLLARGPRPDWDYVLIPGQEPAALSRGEQMRFTEKVQELLASTKFQPSSRILLARGCIWLMVGSGLADSEKQLFERSLLEHILDRKAKSPSWTFARPPQFKPFAMVPLGLLNLVALAGALLPKSSTLDGEACWLHVAEFKKLVRTWMDAGGFSPGIQWRGWHVQLLHRGRLLEDVEWLQSTSDLRIVAAPTLSSPEFPAVAAALCAPEDLFGTLQVFFESEVDGGEWLASSVFPDFFAKRLAQSSNDAGVRHKVSTSSPGEDARRCLEPRALRKHVWKELLRHAGSLPTREELAAPMDAGYAEVSPQPGSSPKDEVTSLLEQLSRFPASKSWFLKLLEVKELSQAESFSDLLEVARGLSQPVATRGSSSADIEDEIDEDLSQTLQKLFDDIGSVGVEQAISGFIEEWN</sequence>
<keyword evidence="2" id="KW-1185">Reference proteome</keyword>